<evidence type="ECO:0000313" key="1">
    <source>
        <dbReference type="EMBL" id="KZN57598.1"/>
    </source>
</evidence>
<proteinExistence type="predicted"/>
<dbReference type="PATRIC" id="fig|1365248.3.peg.5400"/>
<name>A0A167H3P1_9GAMM</name>
<accession>A0A167H3P1</accession>
<reference evidence="1 2" key="1">
    <citation type="submission" date="2013-07" db="EMBL/GenBank/DDBJ databases">
        <title>Comparative Genomic and Metabolomic Analysis of Twelve Strains of Pseudoalteromonas luteoviolacea.</title>
        <authorList>
            <person name="Vynne N.G."/>
            <person name="Mansson M."/>
            <person name="Gram L."/>
        </authorList>
    </citation>
    <scope>NUCLEOTIDE SEQUENCE [LARGE SCALE GENOMIC DNA]</scope>
    <source>
        <strain evidence="1 2">CPMOR-1</strain>
    </source>
</reference>
<sequence>MKLINKKTRMIEFDGPHAQFRGISAYTHANNASDFEIIMTPSEQRDIVRTDIENHAGDYQTILGTTADTTQILLYEIVKLCSALNSAQSLDDVRKSAQSINDKLGSIVADVDAGTVKFAYIHKGQDTVINEIKQRSTAVTDVLIQQEK</sequence>
<dbReference type="Proteomes" id="UP000076486">
    <property type="component" value="Unassembled WGS sequence"/>
</dbReference>
<dbReference type="RefSeq" id="WP_063370372.1">
    <property type="nucleotide sequence ID" value="NZ_AUYC01000095.1"/>
</dbReference>
<dbReference type="EMBL" id="AUYC01000095">
    <property type="protein sequence ID" value="KZN57598.1"/>
    <property type="molecule type" value="Genomic_DNA"/>
</dbReference>
<comment type="caution">
    <text evidence="1">The sequence shown here is derived from an EMBL/GenBank/DDBJ whole genome shotgun (WGS) entry which is preliminary data.</text>
</comment>
<evidence type="ECO:0000313" key="2">
    <source>
        <dbReference type="Proteomes" id="UP000076486"/>
    </source>
</evidence>
<protein>
    <submittedName>
        <fullName evidence="1">Uncharacterized protein</fullName>
    </submittedName>
</protein>
<dbReference type="AlphaFoldDB" id="A0A167H3P1"/>
<gene>
    <name evidence="1" type="ORF">N473_06865</name>
</gene>
<organism evidence="1 2">
    <name type="scientific">Pseudoalteromonas luteoviolacea CPMOR-1</name>
    <dbReference type="NCBI Taxonomy" id="1365248"/>
    <lineage>
        <taxon>Bacteria</taxon>
        <taxon>Pseudomonadati</taxon>
        <taxon>Pseudomonadota</taxon>
        <taxon>Gammaproteobacteria</taxon>
        <taxon>Alteromonadales</taxon>
        <taxon>Pseudoalteromonadaceae</taxon>
        <taxon>Pseudoalteromonas</taxon>
    </lineage>
</organism>